<accession>A0A9X7NYH7</accession>
<keyword evidence="2" id="KW-0238">DNA-binding</keyword>
<protein>
    <submittedName>
        <fullName evidence="2">DNA-binding protein</fullName>
    </submittedName>
</protein>
<proteinExistence type="predicted"/>
<comment type="caution">
    <text evidence="2">The sequence shown here is derived from an EMBL/GenBank/DDBJ whole genome shotgun (WGS) entry which is preliminary data.</text>
</comment>
<reference evidence="2 3" key="1">
    <citation type="submission" date="2018-02" db="EMBL/GenBank/DDBJ databases">
        <title>Draft genome sequence of Mycobacterium virginiense isolated from mud of a swine farm in Japan.</title>
        <authorList>
            <person name="Ohya K."/>
        </authorList>
    </citation>
    <scope>NUCLEOTIDE SEQUENCE [LARGE SCALE GENOMIC DNA]</scope>
    <source>
        <strain evidence="2 3">GF75</strain>
    </source>
</reference>
<dbReference type="Pfam" id="PF12728">
    <property type="entry name" value="HTH_17"/>
    <property type="match status" value="1"/>
</dbReference>
<dbReference type="SUPFAM" id="SSF46955">
    <property type="entry name" value="Putative DNA-binding domain"/>
    <property type="match status" value="1"/>
</dbReference>
<dbReference type="Proteomes" id="UP000237911">
    <property type="component" value="Unassembled WGS sequence"/>
</dbReference>
<dbReference type="GO" id="GO:0003677">
    <property type="term" value="F:DNA binding"/>
    <property type="evidence" value="ECO:0007669"/>
    <property type="project" value="UniProtKB-KW"/>
</dbReference>
<evidence type="ECO:0000259" key="1">
    <source>
        <dbReference type="Pfam" id="PF12728"/>
    </source>
</evidence>
<dbReference type="InterPro" id="IPR009061">
    <property type="entry name" value="DNA-bd_dom_put_sf"/>
</dbReference>
<organism evidence="2 3">
    <name type="scientific">Mycolicibacter virginiensis</name>
    <dbReference type="NCBI Taxonomy" id="1795032"/>
    <lineage>
        <taxon>Bacteria</taxon>
        <taxon>Bacillati</taxon>
        <taxon>Actinomycetota</taxon>
        <taxon>Actinomycetes</taxon>
        <taxon>Mycobacteriales</taxon>
        <taxon>Mycobacteriaceae</taxon>
        <taxon>Mycolicibacter</taxon>
    </lineage>
</organism>
<dbReference type="AlphaFoldDB" id="A0A9X7NYH7"/>
<dbReference type="EMBL" id="PUEV01000053">
    <property type="protein sequence ID" value="PQM52029.1"/>
    <property type="molecule type" value="Genomic_DNA"/>
</dbReference>
<keyword evidence="3" id="KW-1185">Reference proteome</keyword>
<evidence type="ECO:0000313" key="3">
    <source>
        <dbReference type="Proteomes" id="UP000237911"/>
    </source>
</evidence>
<feature type="domain" description="Helix-turn-helix" evidence="1">
    <location>
        <begin position="19"/>
        <end position="70"/>
    </location>
</feature>
<evidence type="ECO:0000313" key="2">
    <source>
        <dbReference type="EMBL" id="PQM52029.1"/>
    </source>
</evidence>
<gene>
    <name evidence="2" type="ORF">C5U48_11735</name>
</gene>
<sequence length="82" mass="9234">MRYQHRAVKGASVADGDLLHTKQVEQEYGINAGTLRFWRCTDQGPASFTLGPRGRVVYRRSEIERWLAEQEQATRRGGGDAA</sequence>
<dbReference type="InterPro" id="IPR041657">
    <property type="entry name" value="HTH_17"/>
</dbReference>
<name>A0A9X7NYH7_9MYCO</name>